<dbReference type="InterPro" id="IPR012677">
    <property type="entry name" value="Nucleotide-bd_a/b_plait_sf"/>
</dbReference>
<keyword evidence="1 2" id="KW-0694">RNA-binding</keyword>
<feature type="domain" description="RRM" evidence="4">
    <location>
        <begin position="83"/>
        <end position="160"/>
    </location>
</feature>
<evidence type="ECO:0000259" key="4">
    <source>
        <dbReference type="PROSITE" id="PS50102"/>
    </source>
</evidence>
<evidence type="ECO:0000313" key="5">
    <source>
        <dbReference type="EMBL" id="KAK7273043.1"/>
    </source>
</evidence>
<reference evidence="5 6" key="1">
    <citation type="submission" date="2024-01" db="EMBL/GenBank/DDBJ databases">
        <title>The genomes of 5 underutilized Papilionoideae crops provide insights into root nodulation and disease resistanc.</title>
        <authorList>
            <person name="Yuan L."/>
        </authorList>
    </citation>
    <scope>NUCLEOTIDE SEQUENCE [LARGE SCALE GENOMIC DNA]</scope>
    <source>
        <strain evidence="5">ZHUSHIDOU_FW_LH</strain>
        <tissue evidence="5">Leaf</tissue>
    </source>
</reference>
<accession>A0AAN9FGV6</accession>
<dbReference type="Proteomes" id="UP001372338">
    <property type="component" value="Unassembled WGS sequence"/>
</dbReference>
<dbReference type="Pfam" id="PF00076">
    <property type="entry name" value="RRM_1"/>
    <property type="match status" value="1"/>
</dbReference>
<organism evidence="5 6">
    <name type="scientific">Crotalaria pallida</name>
    <name type="common">Smooth rattlebox</name>
    <name type="synonym">Crotalaria striata</name>
    <dbReference type="NCBI Taxonomy" id="3830"/>
    <lineage>
        <taxon>Eukaryota</taxon>
        <taxon>Viridiplantae</taxon>
        <taxon>Streptophyta</taxon>
        <taxon>Embryophyta</taxon>
        <taxon>Tracheophyta</taxon>
        <taxon>Spermatophyta</taxon>
        <taxon>Magnoliopsida</taxon>
        <taxon>eudicotyledons</taxon>
        <taxon>Gunneridae</taxon>
        <taxon>Pentapetalae</taxon>
        <taxon>rosids</taxon>
        <taxon>fabids</taxon>
        <taxon>Fabales</taxon>
        <taxon>Fabaceae</taxon>
        <taxon>Papilionoideae</taxon>
        <taxon>50 kb inversion clade</taxon>
        <taxon>genistoids sensu lato</taxon>
        <taxon>core genistoids</taxon>
        <taxon>Crotalarieae</taxon>
        <taxon>Crotalaria</taxon>
    </lineage>
</organism>
<proteinExistence type="predicted"/>
<dbReference type="Gene3D" id="3.30.70.330">
    <property type="match status" value="1"/>
</dbReference>
<evidence type="ECO:0000256" key="1">
    <source>
        <dbReference type="ARBA" id="ARBA00022884"/>
    </source>
</evidence>
<dbReference type="PROSITE" id="PS50102">
    <property type="entry name" value="RRM"/>
    <property type="match status" value="1"/>
</dbReference>
<dbReference type="InterPro" id="IPR051229">
    <property type="entry name" value="ALYREF_mRNA_export"/>
</dbReference>
<comment type="caution">
    <text evidence="5">The sequence shown here is derived from an EMBL/GenBank/DDBJ whole genome shotgun (WGS) entry which is preliminary data.</text>
</comment>
<dbReference type="GO" id="GO:0006406">
    <property type="term" value="P:mRNA export from nucleus"/>
    <property type="evidence" value="ECO:0007669"/>
    <property type="project" value="TreeGrafter"/>
</dbReference>
<dbReference type="EMBL" id="JAYWIO010000003">
    <property type="protein sequence ID" value="KAK7273043.1"/>
    <property type="molecule type" value="Genomic_DNA"/>
</dbReference>
<evidence type="ECO:0000313" key="6">
    <source>
        <dbReference type="Proteomes" id="UP001372338"/>
    </source>
</evidence>
<evidence type="ECO:0000256" key="3">
    <source>
        <dbReference type="SAM" id="MobiDB-lite"/>
    </source>
</evidence>
<dbReference type="InterPro" id="IPR000504">
    <property type="entry name" value="RRM_dom"/>
</dbReference>
<dbReference type="SUPFAM" id="SSF54928">
    <property type="entry name" value="RNA-binding domain, RBD"/>
    <property type="match status" value="1"/>
</dbReference>
<dbReference type="PANTHER" id="PTHR19965">
    <property type="entry name" value="RNA AND EXPORT FACTOR BINDING PROTEIN"/>
    <property type="match status" value="1"/>
</dbReference>
<feature type="region of interest" description="Disordered" evidence="3">
    <location>
        <begin position="1"/>
        <end position="44"/>
    </location>
</feature>
<dbReference type="AlphaFoldDB" id="A0AAN9FGV6"/>
<dbReference type="InterPro" id="IPR035979">
    <property type="entry name" value="RBD_domain_sf"/>
</dbReference>
<name>A0AAN9FGV6_CROPI</name>
<dbReference type="PANTHER" id="PTHR19965:SF93">
    <property type="entry name" value="RNA RECOGNITION MOTIF"/>
    <property type="match status" value="1"/>
</dbReference>
<sequence>MAARMDMSLDDIIKRSSASRRRSRDRPRGPGPDRRFPLRNPAESTPYFIPQGRVLLSRQMLQPNMMMDGNAVAVAETETETETVLYISNLHHDVSNYDIKLLFSEEGELKRHCIHYDKSGRSKGTAEVVFRRQSDALAAIKKYNNMKLDGQTLRIELVGTCSVTPAVMPPFQSSSILGPVPNDVHVRGGGVSVFDDNRFYYGFAGGLLPMGHAEEKGFARKVSARDLDDDLERYRRLPRGRGQVKGHIGKVSAKELDDDLERYRRRLPRGSGQVKGHIGNLSARDLDDDLENFPLSSYLVSFFELGAESGKSLSPFSTFHPFLSS</sequence>
<gene>
    <name evidence="5" type="ORF">RIF29_14089</name>
</gene>
<dbReference type="SMART" id="SM00360">
    <property type="entry name" value="RRM"/>
    <property type="match status" value="1"/>
</dbReference>
<keyword evidence="6" id="KW-1185">Reference proteome</keyword>
<evidence type="ECO:0000256" key="2">
    <source>
        <dbReference type="PROSITE-ProRule" id="PRU00176"/>
    </source>
</evidence>
<dbReference type="GO" id="GO:0003729">
    <property type="term" value="F:mRNA binding"/>
    <property type="evidence" value="ECO:0007669"/>
    <property type="project" value="TreeGrafter"/>
</dbReference>
<feature type="compositionally biased region" description="Basic and acidic residues" evidence="3">
    <location>
        <begin position="26"/>
        <end position="36"/>
    </location>
</feature>
<protein>
    <recommendedName>
        <fullName evidence="4">RRM domain-containing protein</fullName>
    </recommendedName>
</protein>
<dbReference type="GO" id="GO:0005634">
    <property type="term" value="C:nucleus"/>
    <property type="evidence" value="ECO:0007669"/>
    <property type="project" value="TreeGrafter"/>
</dbReference>